<dbReference type="SUPFAM" id="SSF46894">
    <property type="entry name" value="C-terminal effector domain of the bipartite response regulators"/>
    <property type="match status" value="1"/>
</dbReference>
<protein>
    <submittedName>
        <fullName evidence="4">AAA family ATPase</fullName>
    </submittedName>
</protein>
<name>A0ABZ0ZNZ1_9ACTN</name>
<dbReference type="PRINTS" id="PR00038">
    <property type="entry name" value="HTHLUXR"/>
</dbReference>
<dbReference type="Gene3D" id="1.10.10.10">
    <property type="entry name" value="Winged helix-like DNA-binding domain superfamily/Winged helix DNA-binding domain"/>
    <property type="match status" value="1"/>
</dbReference>
<dbReference type="PANTHER" id="PTHR16305:SF35">
    <property type="entry name" value="TRANSCRIPTIONAL ACTIVATOR DOMAIN"/>
    <property type="match status" value="1"/>
</dbReference>
<dbReference type="PANTHER" id="PTHR16305">
    <property type="entry name" value="TESTICULAR SOLUBLE ADENYLYL CYCLASE"/>
    <property type="match status" value="1"/>
</dbReference>
<dbReference type="EMBL" id="CP141059">
    <property type="protein sequence ID" value="WQQ26038.1"/>
    <property type="molecule type" value="Genomic_DNA"/>
</dbReference>
<dbReference type="Gene3D" id="3.40.50.300">
    <property type="entry name" value="P-loop containing nucleotide triphosphate hydrolases"/>
    <property type="match status" value="1"/>
</dbReference>
<dbReference type="SMART" id="SM00421">
    <property type="entry name" value="HTH_LUXR"/>
    <property type="match status" value="1"/>
</dbReference>
<dbReference type="Proteomes" id="UP001327225">
    <property type="component" value="Chromosome"/>
</dbReference>
<feature type="domain" description="HTH luxR-type" evidence="3">
    <location>
        <begin position="851"/>
        <end position="913"/>
    </location>
</feature>
<dbReference type="Pfam" id="PF00196">
    <property type="entry name" value="GerE"/>
    <property type="match status" value="1"/>
</dbReference>
<keyword evidence="2" id="KW-0067">ATP-binding</keyword>
<dbReference type="InterPro" id="IPR036388">
    <property type="entry name" value="WH-like_DNA-bd_sf"/>
</dbReference>
<dbReference type="InterPro" id="IPR027417">
    <property type="entry name" value="P-loop_NTPase"/>
</dbReference>
<dbReference type="RefSeq" id="WP_322937157.1">
    <property type="nucleotide sequence ID" value="NZ_CP141059.1"/>
</dbReference>
<accession>A0ABZ0ZNZ1</accession>
<dbReference type="Pfam" id="PF13191">
    <property type="entry name" value="AAA_16"/>
    <property type="match status" value="1"/>
</dbReference>
<keyword evidence="5" id="KW-1185">Reference proteome</keyword>
<evidence type="ECO:0000313" key="5">
    <source>
        <dbReference type="Proteomes" id="UP001327225"/>
    </source>
</evidence>
<evidence type="ECO:0000259" key="3">
    <source>
        <dbReference type="PROSITE" id="PS50043"/>
    </source>
</evidence>
<gene>
    <name evidence="4" type="ORF">SHK19_18980</name>
</gene>
<keyword evidence="1" id="KW-0547">Nucleotide-binding</keyword>
<dbReference type="InterPro" id="IPR016032">
    <property type="entry name" value="Sig_transdc_resp-reg_C-effctor"/>
</dbReference>
<evidence type="ECO:0000256" key="2">
    <source>
        <dbReference type="ARBA" id="ARBA00022840"/>
    </source>
</evidence>
<dbReference type="CDD" id="cd06170">
    <property type="entry name" value="LuxR_C_like"/>
    <property type="match status" value="1"/>
</dbReference>
<organism evidence="4 5">
    <name type="scientific">Nocardioides bizhenqiangii</name>
    <dbReference type="NCBI Taxonomy" id="3095076"/>
    <lineage>
        <taxon>Bacteria</taxon>
        <taxon>Bacillati</taxon>
        <taxon>Actinomycetota</taxon>
        <taxon>Actinomycetes</taxon>
        <taxon>Propionibacteriales</taxon>
        <taxon>Nocardioidaceae</taxon>
        <taxon>Nocardioides</taxon>
    </lineage>
</organism>
<dbReference type="PROSITE" id="PS50043">
    <property type="entry name" value="HTH_LUXR_2"/>
    <property type="match status" value="1"/>
</dbReference>
<dbReference type="PROSITE" id="PS00622">
    <property type="entry name" value="HTH_LUXR_1"/>
    <property type="match status" value="1"/>
</dbReference>
<dbReference type="InterPro" id="IPR041664">
    <property type="entry name" value="AAA_16"/>
</dbReference>
<sequence length="913" mass="94797">MRVAGALIGRARELATLTEALAAAGRAKGRVVLVRGEAGIGKTRLVEELGERAPSHVVLTGRAVPGGGAYRPVAEALVGLLRSGTAVAPEALGPYRVPLGRLLPDWSEPGDRLGGQDADPALVLGEAVARFLAEVGRERPCLVVLEDLQWADADTVAVIVHLAAAVRGLPVLVVVTARDDEPGAYITSMLAKAPDVLHLVLGRLPDEAVAELAAELGVSIDPATLGRVTDQVDGLPLLIEELLADPNAVAGPVPPTFAALVGSRLGGLPESQRRVVTAAAVLGLAPDWSLLGRVIGVAEDDVLAALRAADEAHLLDARDAALRWRHALTRDAVLASLLPPERAVVARRAAQALRDRGRPDDDVAAAGILADAGAGLEAAELLLDVARKDISRGALHTAADLLDRAEAAGAAPAAVAAERVVQLCATGRAAEALGVGTLVLDRATGERHAELALRLARAAVLAGRWDDTTAYVERAGRPDDPRSPALLADAAHGAGQVEDAAAYAAAAVALADRSGTPADRCQALVVQARVARLHNVAASAEGFRTAAQLAAEHGLAALRVDALLGLGSLEALESETTTTLEVARAVAADVGLLGQVTGLDMMLGEHRLLVDGPQAVRELAEDLVERGSALRLPAAEVAGRYVLALAPAVAGRRDDLEHHLNGWATATAGPEAPFLSASARAFAALAVHDLGEACAILDQAITPLARHRSAAPLHQFGLWALLRTVVDDRGAEARETLRRLPAGVRRANRAALAYAGGVAAGRAGQVQAAAALVADAEEALTPLPWLRRTLRLVALESAVTEGWGDPVPLLRAGLAEHEAHAEEPAARTARDLLRRAGAPTRRGRGASAVPPRLAALGVTRRELDVLSLVAEGATNARIAERLFLSKRTVETHVSNLLLKTGTDRRDELARFSE</sequence>
<proteinExistence type="predicted"/>
<dbReference type="InterPro" id="IPR000792">
    <property type="entry name" value="Tscrpt_reg_LuxR_C"/>
</dbReference>
<evidence type="ECO:0000313" key="4">
    <source>
        <dbReference type="EMBL" id="WQQ26038.1"/>
    </source>
</evidence>
<evidence type="ECO:0000256" key="1">
    <source>
        <dbReference type="ARBA" id="ARBA00022741"/>
    </source>
</evidence>
<reference evidence="5" key="1">
    <citation type="submission" date="2023-12" db="EMBL/GenBank/DDBJ databases">
        <title>Novel species in genus Nocardioides.</title>
        <authorList>
            <person name="Zhou H."/>
        </authorList>
    </citation>
    <scope>NUCLEOTIDE SEQUENCE [LARGE SCALE GENOMIC DNA]</scope>
    <source>
        <strain evidence="5">HM61</strain>
    </source>
</reference>
<dbReference type="SUPFAM" id="SSF52540">
    <property type="entry name" value="P-loop containing nucleoside triphosphate hydrolases"/>
    <property type="match status" value="1"/>
</dbReference>